<dbReference type="PANTHER" id="PTHR30528:SF0">
    <property type="entry name" value="CYTOPLASMIC PROTEIN"/>
    <property type="match status" value="1"/>
</dbReference>
<name>A0A6J5YTP4_9ZZZZ</name>
<protein>
    <submittedName>
        <fullName evidence="1">Unannotated protein</fullName>
    </submittedName>
</protein>
<dbReference type="Pfam" id="PF06224">
    <property type="entry name" value="AlkZ-like"/>
    <property type="match status" value="1"/>
</dbReference>
<dbReference type="PANTHER" id="PTHR30528">
    <property type="entry name" value="CYTOPLASMIC PROTEIN"/>
    <property type="match status" value="1"/>
</dbReference>
<dbReference type="EMBL" id="CAESAJ010000010">
    <property type="protein sequence ID" value="CAB4331349.1"/>
    <property type="molecule type" value="Genomic_DNA"/>
</dbReference>
<reference evidence="1" key="1">
    <citation type="submission" date="2020-05" db="EMBL/GenBank/DDBJ databases">
        <authorList>
            <person name="Chiriac C."/>
            <person name="Salcher M."/>
            <person name="Ghai R."/>
            <person name="Kavagutti S V."/>
        </authorList>
    </citation>
    <scope>NUCLEOTIDE SEQUENCE</scope>
</reference>
<dbReference type="AlphaFoldDB" id="A0A6J5YTP4"/>
<evidence type="ECO:0000313" key="1">
    <source>
        <dbReference type="EMBL" id="CAB4331349.1"/>
    </source>
</evidence>
<organism evidence="1">
    <name type="scientific">freshwater metagenome</name>
    <dbReference type="NCBI Taxonomy" id="449393"/>
    <lineage>
        <taxon>unclassified sequences</taxon>
        <taxon>metagenomes</taxon>
        <taxon>ecological metagenomes</taxon>
    </lineage>
</organism>
<dbReference type="InterPro" id="IPR009351">
    <property type="entry name" value="AlkZ-like"/>
</dbReference>
<accession>A0A6J5YTP4</accession>
<gene>
    <name evidence="1" type="ORF">UFOPK3770_00206</name>
</gene>
<sequence length="427" mass="47912">MTELSTQQVRDIAVRCAGLGSLPSTVPRHPSVPSLLEELGAIQLDTISTLARSHELVVLARLGAIEGKREIESKLWTSPPTTFEYWSHAACILPLSSYPWFAFRRRSFRRRGIRWHDVPSKRILNNILKQLSEGPSTANNLGGAKRPGPWWDWSEVKIGVEWLLDIGDVVCTSRTNWRREYQLADESLLGFKSISQAPKSWITTDGVFGPTDDECLRQLLLASVAALGVGTLEDVIDVHRLSMHGLPRKGLSTLLHELVEERLIDSGTVAGWSEPVFIHPNALHHTHEDSVSTQLQRPPVMLSPFDQLIWNRERLERIFAMRYRIEAYTPAAQRVFGYFAMPVLYGQELIARVDPNKERKSGKTTFIARTVTFEKRPTAEHTRAIASAIISAGSWINADAYEVEVVSPASARSALVRELNKTPTQPT</sequence>
<proteinExistence type="predicted"/>